<proteinExistence type="predicted"/>
<dbReference type="SUPFAM" id="SSF53756">
    <property type="entry name" value="UDP-Glycosyltransferase/glycogen phosphorylase"/>
    <property type="match status" value="1"/>
</dbReference>
<sequence length="1094" mass="122264">MLTDNADGSGNLVSIICRTIGREELSQALDSITIQSHSNIELVLVNSTTKKLDQFDLSQLNAKVVNPPKKLSRAQAANAGLDAASGSYLMFLDDDDWIASNHVESLLDALGAAGIAKVAYSSTIKTLANGSLTDEIFENDFDPHLLMHDNYIPIHAVLFSRELLEQGCRFDESFDIYEDWDFWLQLSQHTEFIHLTQVSAYYRSGGGSDTATDDDKVRFQSDHLIGKARAALFSKWKDRWDGNEINQMLGSARQSDLSRELEAVADRLNEEFSKNGLLADELLTVSNRLSEEYSKNALLEGQVHKLNEKLIEADEVIQEKSEKNYQIKARITQIENKLDSTENKLSNTENKLSNKMEVERHLQAHISQLEAAFHQVLHSTTWRLLGPLRRIGRIIGISSGSVEHKAKAATQSMAEITQVDPVVAPKNEPPPPINESDKTSYDAKAEKDLTRFLQSGDHLGFKKQDQPTISIILIFYNQAHLSLLCLQSLIKFADVPFELIIVDNGSSDSTTDLLAVLDNCVVLSNVENLGFVKAVNQGAKHARGEYILLLNNDAVIHQQTLSSALSSIHERESVGAVGGKISLIDGSLQEAGSIIWSDGSCLGYGRGDDPMASDYMFERDVDYCSGAFLLFRRKHFEELDGFDLDYAPAYYEESDFCIRLHKKGLRVVYNPTIKITHYEFASSGGMSSASKLQQEHQQILCEKHSDWLRNQSQNNPALIIQARTANKFPNVLLIDDRVPHPSLGSGYPRSAHMLNSMDKLDLNVTFFPLQFPIDDWKTTYSTLSKSIEVVLEKGRSGLYHFLNSRKGFFQYIVVSRIHNMKFFRDIFETNPSLIEGSKIIYDAEALTASREILHRQLLCQPVTEIEKEDLITEEMQQSKIAETVIAVSAREADVYRQHGINNVCILGHTLSVMPGDKEFSSREGILFVGALRDEGSPNVDSLLWFVINVLPIIEVAIPEIKLYIVGDKAASSLASIEKENISFLGRLDCVAGVYNSSRIFVAPTRFAAGIPHKVHEAASMGIPCVTTPLLAMQLQWQHEKELLIGEDAKCFAEQCVRLYQDEALWQSVQEAGLTAVEKDCSDSKFQEELKALFN</sequence>
<dbReference type="Gene3D" id="3.90.550.10">
    <property type="entry name" value="Spore Coat Polysaccharide Biosynthesis Protein SpsA, Chain A"/>
    <property type="match status" value="2"/>
</dbReference>
<dbReference type="InterPro" id="IPR029044">
    <property type="entry name" value="Nucleotide-diphossugar_trans"/>
</dbReference>
<dbReference type="CDD" id="cd04186">
    <property type="entry name" value="GT_2_like_c"/>
    <property type="match status" value="1"/>
</dbReference>
<evidence type="ECO:0000256" key="2">
    <source>
        <dbReference type="SAM" id="MobiDB-lite"/>
    </source>
</evidence>
<reference evidence="4 5" key="1">
    <citation type="submission" date="2017-08" db="EMBL/GenBank/DDBJ databases">
        <title>Fine stratification of microbial communities through a metagenomic profile of the photic zone.</title>
        <authorList>
            <person name="Haro-Moreno J.M."/>
            <person name="Lopez-Perez M."/>
            <person name="De La Torre J."/>
            <person name="Picazo A."/>
            <person name="Camacho A."/>
            <person name="Rodriguez-Valera F."/>
        </authorList>
    </citation>
    <scope>NUCLEOTIDE SEQUENCE [LARGE SCALE GENOMIC DNA]</scope>
    <source>
        <strain evidence="4">MED-G28</strain>
    </source>
</reference>
<evidence type="ECO:0000259" key="3">
    <source>
        <dbReference type="Pfam" id="PF00535"/>
    </source>
</evidence>
<dbReference type="GO" id="GO:0016757">
    <property type="term" value="F:glycosyltransferase activity"/>
    <property type="evidence" value="ECO:0007669"/>
    <property type="project" value="UniProtKB-KW"/>
</dbReference>
<feature type="domain" description="Glycosyltransferase 2-like" evidence="3">
    <location>
        <begin position="23"/>
        <end position="114"/>
    </location>
</feature>
<dbReference type="Pfam" id="PF13692">
    <property type="entry name" value="Glyco_trans_1_4"/>
    <property type="match status" value="1"/>
</dbReference>
<evidence type="ECO:0000313" key="4">
    <source>
        <dbReference type="EMBL" id="PDH34607.1"/>
    </source>
</evidence>
<evidence type="ECO:0000313" key="5">
    <source>
        <dbReference type="Proteomes" id="UP000219329"/>
    </source>
</evidence>
<feature type="region of interest" description="Disordered" evidence="2">
    <location>
        <begin position="422"/>
        <end position="441"/>
    </location>
</feature>
<keyword evidence="1" id="KW-0175">Coiled coil</keyword>
<name>A0A2A5WED3_9GAMM</name>
<dbReference type="PANTHER" id="PTHR43179:SF7">
    <property type="entry name" value="RHAMNOSYLTRANSFERASE WBBL"/>
    <property type="match status" value="1"/>
</dbReference>
<dbReference type="Pfam" id="PF00535">
    <property type="entry name" value="Glycos_transf_2"/>
    <property type="match status" value="2"/>
</dbReference>
<comment type="caution">
    <text evidence="4">The sequence shown here is derived from an EMBL/GenBank/DDBJ whole genome shotgun (WGS) entry which is preliminary data.</text>
</comment>
<feature type="coiled-coil region" evidence="1">
    <location>
        <begin position="303"/>
        <end position="358"/>
    </location>
</feature>
<gene>
    <name evidence="4" type="ORF">CNF02_04420</name>
</gene>
<protein>
    <recommendedName>
        <fullName evidence="3">Glycosyltransferase 2-like domain-containing protein</fullName>
    </recommendedName>
</protein>
<feature type="domain" description="Glycosyltransferase 2-like" evidence="3">
    <location>
        <begin position="470"/>
        <end position="639"/>
    </location>
</feature>
<dbReference type="Gene3D" id="3.40.50.2000">
    <property type="entry name" value="Glycogen Phosphorylase B"/>
    <property type="match status" value="1"/>
</dbReference>
<dbReference type="AlphaFoldDB" id="A0A2A5WED3"/>
<dbReference type="SUPFAM" id="SSF53448">
    <property type="entry name" value="Nucleotide-diphospho-sugar transferases"/>
    <property type="match status" value="2"/>
</dbReference>
<dbReference type="Proteomes" id="UP000219329">
    <property type="component" value="Unassembled WGS sequence"/>
</dbReference>
<accession>A0A2A5WED3</accession>
<organism evidence="4 5">
    <name type="scientific">OM182 bacterium MED-G28</name>
    <dbReference type="NCBI Taxonomy" id="1986256"/>
    <lineage>
        <taxon>Bacteria</taxon>
        <taxon>Pseudomonadati</taxon>
        <taxon>Pseudomonadota</taxon>
        <taxon>Gammaproteobacteria</taxon>
        <taxon>OMG group</taxon>
        <taxon>OM182 clade</taxon>
    </lineage>
</organism>
<dbReference type="InterPro" id="IPR001173">
    <property type="entry name" value="Glyco_trans_2-like"/>
</dbReference>
<evidence type="ECO:0000256" key="1">
    <source>
        <dbReference type="SAM" id="Coils"/>
    </source>
</evidence>
<dbReference type="EMBL" id="NTJZ01000003">
    <property type="protein sequence ID" value="PDH34607.1"/>
    <property type="molecule type" value="Genomic_DNA"/>
</dbReference>
<dbReference type="PANTHER" id="PTHR43179">
    <property type="entry name" value="RHAMNOSYLTRANSFERASE WBBL"/>
    <property type="match status" value="1"/>
</dbReference>